<evidence type="ECO:0008006" key="3">
    <source>
        <dbReference type="Google" id="ProtNLM"/>
    </source>
</evidence>
<feature type="non-terminal residue" evidence="2">
    <location>
        <position position="1"/>
    </location>
</feature>
<keyword evidence="1" id="KW-1133">Transmembrane helix</keyword>
<evidence type="ECO:0000256" key="1">
    <source>
        <dbReference type="SAM" id="Phobius"/>
    </source>
</evidence>
<reference evidence="2" key="1">
    <citation type="journal article" date="2015" name="Nature">
        <title>Complex archaea that bridge the gap between prokaryotes and eukaryotes.</title>
        <authorList>
            <person name="Spang A."/>
            <person name="Saw J.H."/>
            <person name="Jorgensen S.L."/>
            <person name="Zaremba-Niedzwiedzka K."/>
            <person name="Martijn J."/>
            <person name="Lind A.E."/>
            <person name="van Eijk R."/>
            <person name="Schleper C."/>
            <person name="Guy L."/>
            <person name="Ettema T.J."/>
        </authorList>
    </citation>
    <scope>NUCLEOTIDE SEQUENCE</scope>
</reference>
<proteinExistence type="predicted"/>
<accession>A0A0F8VS91</accession>
<dbReference type="Pfam" id="PF01790">
    <property type="entry name" value="LGT"/>
    <property type="match status" value="1"/>
</dbReference>
<name>A0A0F8VS91_9ZZZZ</name>
<feature type="transmembrane region" description="Helical" evidence="1">
    <location>
        <begin position="16"/>
        <end position="33"/>
    </location>
</feature>
<keyword evidence="1" id="KW-0472">Membrane</keyword>
<feature type="transmembrane region" description="Helical" evidence="1">
    <location>
        <begin position="53"/>
        <end position="73"/>
    </location>
</feature>
<dbReference type="GO" id="GO:0005886">
    <property type="term" value="C:plasma membrane"/>
    <property type="evidence" value="ECO:0007669"/>
    <property type="project" value="InterPro"/>
</dbReference>
<dbReference type="GO" id="GO:0042158">
    <property type="term" value="P:lipoprotein biosynthetic process"/>
    <property type="evidence" value="ECO:0007669"/>
    <property type="project" value="InterPro"/>
</dbReference>
<sequence length="83" mass="9011">GAARDKPAVRLRNFNIIYNFGLLFAAYLVFAGAERFLVEFVRRNDELLGGLTMAQLESIGLMLVGGVGIALAWRRGALLSPAT</sequence>
<protein>
    <recommendedName>
        <fullName evidence="3">Prolipoprotein diacylglyceryl transferase</fullName>
    </recommendedName>
</protein>
<comment type="caution">
    <text evidence="2">The sequence shown here is derived from an EMBL/GenBank/DDBJ whole genome shotgun (WGS) entry which is preliminary data.</text>
</comment>
<dbReference type="InterPro" id="IPR001640">
    <property type="entry name" value="Lgt"/>
</dbReference>
<organism evidence="2">
    <name type="scientific">marine sediment metagenome</name>
    <dbReference type="NCBI Taxonomy" id="412755"/>
    <lineage>
        <taxon>unclassified sequences</taxon>
        <taxon>metagenomes</taxon>
        <taxon>ecological metagenomes</taxon>
    </lineage>
</organism>
<keyword evidence="1" id="KW-0812">Transmembrane</keyword>
<evidence type="ECO:0000313" key="2">
    <source>
        <dbReference type="EMBL" id="KKK47223.1"/>
    </source>
</evidence>
<dbReference type="AlphaFoldDB" id="A0A0F8VS91"/>
<gene>
    <name evidence="2" type="ORF">LCGC14_3157390</name>
</gene>
<dbReference type="GO" id="GO:0008961">
    <property type="term" value="F:phosphatidylglycerol-prolipoprotein diacylglyceryl transferase activity"/>
    <property type="evidence" value="ECO:0007669"/>
    <property type="project" value="InterPro"/>
</dbReference>
<dbReference type="EMBL" id="LAZR01069688">
    <property type="protein sequence ID" value="KKK47223.1"/>
    <property type="molecule type" value="Genomic_DNA"/>
</dbReference>